<dbReference type="EMBL" id="ML732861">
    <property type="protein sequence ID" value="KAB8268774.1"/>
    <property type="molecule type" value="Genomic_DNA"/>
</dbReference>
<dbReference type="InterPro" id="IPR011009">
    <property type="entry name" value="Kinase-like_dom_sf"/>
</dbReference>
<dbReference type="PROSITE" id="PS50011">
    <property type="entry name" value="PROTEIN_KINASE_DOM"/>
    <property type="match status" value="1"/>
</dbReference>
<accession>A0A5N6IRI7</accession>
<dbReference type="GO" id="GO:0005524">
    <property type="term" value="F:ATP binding"/>
    <property type="evidence" value="ECO:0007669"/>
    <property type="project" value="UniProtKB-KW"/>
</dbReference>
<evidence type="ECO:0000256" key="7">
    <source>
        <dbReference type="ARBA" id="ARBA00047899"/>
    </source>
</evidence>
<evidence type="ECO:0000259" key="9">
    <source>
        <dbReference type="PROSITE" id="PS50011"/>
    </source>
</evidence>
<name>A0A5N6IRI7_9EURO</name>
<dbReference type="GO" id="GO:0050684">
    <property type="term" value="P:regulation of mRNA processing"/>
    <property type="evidence" value="ECO:0007669"/>
    <property type="project" value="TreeGrafter"/>
</dbReference>
<organism evidence="10 11">
    <name type="scientific">Aspergillus minisclerotigenes</name>
    <dbReference type="NCBI Taxonomy" id="656917"/>
    <lineage>
        <taxon>Eukaryota</taxon>
        <taxon>Fungi</taxon>
        <taxon>Dikarya</taxon>
        <taxon>Ascomycota</taxon>
        <taxon>Pezizomycotina</taxon>
        <taxon>Eurotiomycetes</taxon>
        <taxon>Eurotiomycetidae</taxon>
        <taxon>Eurotiales</taxon>
        <taxon>Aspergillaceae</taxon>
        <taxon>Aspergillus</taxon>
        <taxon>Aspergillus subgen. Circumdati</taxon>
    </lineage>
</organism>
<evidence type="ECO:0000313" key="11">
    <source>
        <dbReference type="Proteomes" id="UP000326289"/>
    </source>
</evidence>
<evidence type="ECO:0000256" key="3">
    <source>
        <dbReference type="ARBA" id="ARBA00022679"/>
    </source>
</evidence>
<dbReference type="PANTHER" id="PTHR47634">
    <property type="entry name" value="PROTEIN KINASE DOMAIN-CONTAINING PROTEIN-RELATED"/>
    <property type="match status" value="1"/>
</dbReference>
<keyword evidence="6" id="KW-0067">ATP-binding</keyword>
<dbReference type="GO" id="GO:0004674">
    <property type="term" value="F:protein serine/threonine kinase activity"/>
    <property type="evidence" value="ECO:0007669"/>
    <property type="project" value="UniProtKB-KW"/>
</dbReference>
<comment type="catalytic activity">
    <reaction evidence="7">
        <text>L-threonyl-[protein] + ATP = O-phospho-L-threonyl-[protein] + ADP + H(+)</text>
        <dbReference type="Rhea" id="RHEA:46608"/>
        <dbReference type="Rhea" id="RHEA-COMP:11060"/>
        <dbReference type="Rhea" id="RHEA-COMP:11605"/>
        <dbReference type="ChEBI" id="CHEBI:15378"/>
        <dbReference type="ChEBI" id="CHEBI:30013"/>
        <dbReference type="ChEBI" id="CHEBI:30616"/>
        <dbReference type="ChEBI" id="CHEBI:61977"/>
        <dbReference type="ChEBI" id="CHEBI:456216"/>
        <dbReference type="EC" id="2.7.11.1"/>
    </reaction>
</comment>
<protein>
    <recommendedName>
        <fullName evidence="1">non-specific serine/threonine protein kinase</fullName>
        <ecNumber evidence="1">2.7.11.1</ecNumber>
    </recommendedName>
</protein>
<dbReference type="AlphaFoldDB" id="A0A5N6IRI7"/>
<dbReference type="SMART" id="SM00220">
    <property type="entry name" value="S_TKc"/>
    <property type="match status" value="1"/>
</dbReference>
<keyword evidence="5 10" id="KW-0418">Kinase</keyword>
<evidence type="ECO:0000256" key="2">
    <source>
        <dbReference type="ARBA" id="ARBA00022527"/>
    </source>
</evidence>
<keyword evidence="4" id="KW-0547">Nucleotide-binding</keyword>
<keyword evidence="2" id="KW-0723">Serine/threonine-protein kinase</keyword>
<gene>
    <name evidence="10" type="ORF">BDV30DRAFT_230433</name>
</gene>
<comment type="catalytic activity">
    <reaction evidence="8">
        <text>L-seryl-[protein] + ATP = O-phospho-L-seryl-[protein] + ADP + H(+)</text>
        <dbReference type="Rhea" id="RHEA:17989"/>
        <dbReference type="Rhea" id="RHEA-COMP:9863"/>
        <dbReference type="Rhea" id="RHEA-COMP:11604"/>
        <dbReference type="ChEBI" id="CHEBI:15378"/>
        <dbReference type="ChEBI" id="CHEBI:29999"/>
        <dbReference type="ChEBI" id="CHEBI:30616"/>
        <dbReference type="ChEBI" id="CHEBI:83421"/>
        <dbReference type="ChEBI" id="CHEBI:456216"/>
        <dbReference type="EC" id="2.7.11.1"/>
    </reaction>
</comment>
<evidence type="ECO:0000313" key="10">
    <source>
        <dbReference type="EMBL" id="KAB8268774.1"/>
    </source>
</evidence>
<dbReference type="GO" id="GO:0000245">
    <property type="term" value="P:spliceosomal complex assembly"/>
    <property type="evidence" value="ECO:0007669"/>
    <property type="project" value="TreeGrafter"/>
</dbReference>
<keyword evidence="11" id="KW-1185">Reference proteome</keyword>
<keyword evidence="3" id="KW-0808">Transferase</keyword>
<evidence type="ECO:0000256" key="4">
    <source>
        <dbReference type="ARBA" id="ARBA00022741"/>
    </source>
</evidence>
<dbReference type="InterPro" id="IPR051334">
    <property type="entry name" value="SRPK"/>
</dbReference>
<dbReference type="Proteomes" id="UP000326289">
    <property type="component" value="Unassembled WGS sequence"/>
</dbReference>
<evidence type="ECO:0000256" key="8">
    <source>
        <dbReference type="ARBA" id="ARBA00048679"/>
    </source>
</evidence>
<dbReference type="InterPro" id="IPR000719">
    <property type="entry name" value="Prot_kinase_dom"/>
</dbReference>
<feature type="domain" description="Protein kinase" evidence="9">
    <location>
        <begin position="48"/>
        <end position="372"/>
    </location>
</feature>
<evidence type="ECO:0000256" key="6">
    <source>
        <dbReference type="ARBA" id="ARBA00022840"/>
    </source>
</evidence>
<proteinExistence type="predicted"/>
<evidence type="ECO:0000256" key="1">
    <source>
        <dbReference type="ARBA" id="ARBA00012513"/>
    </source>
</evidence>
<dbReference type="Gene3D" id="3.30.200.20">
    <property type="entry name" value="Phosphorylase Kinase, domain 1"/>
    <property type="match status" value="1"/>
</dbReference>
<dbReference type="Pfam" id="PF00069">
    <property type="entry name" value="Pkinase"/>
    <property type="match status" value="1"/>
</dbReference>
<sequence>MRQTSSPAHLLEKALDAANCSLEENQSPDYDPKKYYPASVGETIARRYRIISKLGWGANSTVWLAKDTTRWVWQSSRYEEVEMSRYISQLRSYHEGRAYVRLVQESFNIRGALGEHLCLVFEPLREPLWLLGKHLGSNGVPPAVLKPFLKLLLQGLDFLHSECHIIHTDLKADNSLLGFEDSDGLENYARQQESNPAPFWDNDGHPVFQSRPDFGPLRKGMGRVQISDFSAAPFCAPEVLLKATWTYSADIWNLGTMLWELLADDILFDGLDSRSGRYSRVKHIAQMIQLLGPPPLQLLERADQNICSELFSGHGEFKFADIVPSEEYNLANLTPFVHGEDKRLFLEFVGKMLRWEPADRATARELYNDPWLDFKP</sequence>
<reference evidence="10 11" key="1">
    <citation type="submission" date="2019-04" db="EMBL/GenBank/DDBJ databases">
        <title>Fungal friends and foes A comparative genomics study of 23 Aspergillus species from section Flavi.</title>
        <authorList>
            <consortium name="DOE Joint Genome Institute"/>
            <person name="Kjaerbolling I."/>
            <person name="Vesth T.C."/>
            <person name="Frisvad J.C."/>
            <person name="Nybo J.L."/>
            <person name="Theobald S."/>
            <person name="Kildgaard S."/>
            <person name="Petersen T.I."/>
            <person name="Kuo A."/>
            <person name="Sato A."/>
            <person name="Lyhne E.K."/>
            <person name="Kogle M.E."/>
            <person name="Wiebenga A."/>
            <person name="Kun R.S."/>
            <person name="Lubbers R.J."/>
            <person name="Makela M.R."/>
            <person name="Barry K."/>
            <person name="Chovatia M."/>
            <person name="Clum A."/>
            <person name="Daum C."/>
            <person name="Haridas S."/>
            <person name="He G."/>
            <person name="LaButti K."/>
            <person name="Lipzen A."/>
            <person name="Mondo S."/>
            <person name="Pangilinan J."/>
            <person name="Riley R."/>
            <person name="Salamov A."/>
            <person name="Simmons B.A."/>
            <person name="Magnuson J.K."/>
            <person name="Henrissat B."/>
            <person name="Mortensen U.H."/>
            <person name="Larsen T.O."/>
            <person name="De vries R.P."/>
            <person name="Grigoriev I.V."/>
            <person name="Machida M."/>
            <person name="Baker S.E."/>
            <person name="Andersen M.R."/>
        </authorList>
    </citation>
    <scope>NUCLEOTIDE SEQUENCE [LARGE SCALE GENOMIC DNA]</scope>
    <source>
        <strain evidence="10 11">CBS 117635</strain>
    </source>
</reference>
<dbReference type="SUPFAM" id="SSF56112">
    <property type="entry name" value="Protein kinase-like (PK-like)"/>
    <property type="match status" value="1"/>
</dbReference>
<dbReference type="PANTHER" id="PTHR47634:SF9">
    <property type="entry name" value="PROTEIN KINASE DOMAIN-CONTAINING PROTEIN-RELATED"/>
    <property type="match status" value="1"/>
</dbReference>
<dbReference type="Gene3D" id="1.10.510.10">
    <property type="entry name" value="Transferase(Phosphotransferase) domain 1"/>
    <property type="match status" value="1"/>
</dbReference>
<evidence type="ECO:0000256" key="5">
    <source>
        <dbReference type="ARBA" id="ARBA00022777"/>
    </source>
</evidence>
<dbReference type="EC" id="2.7.11.1" evidence="1"/>